<keyword evidence="4" id="KW-0378">Hydrolase</keyword>
<dbReference type="Pfam" id="PF14543">
    <property type="entry name" value="TAXi_N"/>
    <property type="match status" value="1"/>
</dbReference>
<dbReference type="GO" id="GO:0006508">
    <property type="term" value="P:proteolysis"/>
    <property type="evidence" value="ECO:0007669"/>
    <property type="project" value="UniProtKB-KW"/>
</dbReference>
<evidence type="ECO:0000256" key="3">
    <source>
        <dbReference type="ARBA" id="ARBA00022750"/>
    </source>
</evidence>
<dbReference type="PROSITE" id="PS51767">
    <property type="entry name" value="PEPTIDASE_A1"/>
    <property type="match status" value="1"/>
</dbReference>
<dbReference type="InterPro" id="IPR021109">
    <property type="entry name" value="Peptidase_aspartic_dom_sf"/>
</dbReference>
<evidence type="ECO:0000256" key="6">
    <source>
        <dbReference type="PIRSR" id="PIRSR601461-1"/>
    </source>
</evidence>
<evidence type="ECO:0000256" key="4">
    <source>
        <dbReference type="ARBA" id="ARBA00022801"/>
    </source>
</evidence>
<accession>A0AAV2D758</accession>
<keyword evidence="2" id="KW-0645">Protease</keyword>
<dbReference type="EMBL" id="OZ034815">
    <property type="protein sequence ID" value="CAL1368471.1"/>
    <property type="molecule type" value="Genomic_DNA"/>
</dbReference>
<dbReference type="PRINTS" id="PR00792">
    <property type="entry name" value="PEPSIN"/>
</dbReference>
<feature type="domain" description="Peptidase A1" evidence="8">
    <location>
        <begin position="80"/>
        <end position="427"/>
    </location>
</feature>
<dbReference type="Gene3D" id="2.40.70.10">
    <property type="entry name" value="Acid Proteases"/>
    <property type="match status" value="2"/>
</dbReference>
<keyword evidence="7" id="KW-0732">Signal</keyword>
<dbReference type="AlphaFoldDB" id="A0AAV2D758"/>
<evidence type="ECO:0000256" key="7">
    <source>
        <dbReference type="SAM" id="SignalP"/>
    </source>
</evidence>
<evidence type="ECO:0000313" key="9">
    <source>
        <dbReference type="EMBL" id="CAL1368471.1"/>
    </source>
</evidence>
<feature type="chain" id="PRO_5043898157" description="Peptidase A1 domain-containing protein" evidence="7">
    <location>
        <begin position="25"/>
        <end position="475"/>
    </location>
</feature>
<dbReference type="InterPro" id="IPR032799">
    <property type="entry name" value="TAXi_C"/>
</dbReference>
<keyword evidence="3" id="KW-0064">Aspartyl protease</keyword>
<dbReference type="Proteomes" id="UP001497516">
    <property type="component" value="Chromosome 2"/>
</dbReference>
<feature type="active site" evidence="6">
    <location>
        <position position="316"/>
    </location>
</feature>
<dbReference type="SUPFAM" id="SSF50630">
    <property type="entry name" value="Acid proteases"/>
    <property type="match status" value="1"/>
</dbReference>
<dbReference type="InterPro" id="IPR033121">
    <property type="entry name" value="PEPTIDASE_A1"/>
</dbReference>
<dbReference type="CDD" id="cd05476">
    <property type="entry name" value="pepsin_A_like_plant"/>
    <property type="match status" value="1"/>
</dbReference>
<dbReference type="GO" id="GO:0004190">
    <property type="term" value="F:aspartic-type endopeptidase activity"/>
    <property type="evidence" value="ECO:0007669"/>
    <property type="project" value="UniProtKB-KW"/>
</dbReference>
<evidence type="ECO:0000256" key="5">
    <source>
        <dbReference type="ARBA" id="ARBA00023180"/>
    </source>
</evidence>
<keyword evidence="5" id="KW-0325">Glycoprotein</keyword>
<name>A0AAV2D758_9ROSI</name>
<protein>
    <recommendedName>
        <fullName evidence="8">Peptidase A1 domain-containing protein</fullName>
    </recommendedName>
</protein>
<dbReference type="InterPro" id="IPR001461">
    <property type="entry name" value="Aspartic_peptidase_A1"/>
</dbReference>
<feature type="signal peptide" evidence="7">
    <location>
        <begin position="1"/>
        <end position="24"/>
    </location>
</feature>
<dbReference type="PANTHER" id="PTHR13683">
    <property type="entry name" value="ASPARTYL PROTEASES"/>
    <property type="match status" value="1"/>
</dbReference>
<reference evidence="9 10" key="1">
    <citation type="submission" date="2024-04" db="EMBL/GenBank/DDBJ databases">
        <authorList>
            <person name="Fracassetti M."/>
        </authorList>
    </citation>
    <scope>NUCLEOTIDE SEQUENCE [LARGE SCALE GENOMIC DNA]</scope>
</reference>
<dbReference type="PANTHER" id="PTHR13683:SF875">
    <property type="entry name" value="EUKARYOTIC ASPARTYL PROTEASE FAMILY PROTEIN"/>
    <property type="match status" value="1"/>
</dbReference>
<evidence type="ECO:0000259" key="8">
    <source>
        <dbReference type="PROSITE" id="PS51767"/>
    </source>
</evidence>
<evidence type="ECO:0000256" key="1">
    <source>
        <dbReference type="ARBA" id="ARBA00007447"/>
    </source>
</evidence>
<organism evidence="9 10">
    <name type="scientific">Linum trigynum</name>
    <dbReference type="NCBI Taxonomy" id="586398"/>
    <lineage>
        <taxon>Eukaryota</taxon>
        <taxon>Viridiplantae</taxon>
        <taxon>Streptophyta</taxon>
        <taxon>Embryophyta</taxon>
        <taxon>Tracheophyta</taxon>
        <taxon>Spermatophyta</taxon>
        <taxon>Magnoliopsida</taxon>
        <taxon>eudicotyledons</taxon>
        <taxon>Gunneridae</taxon>
        <taxon>Pentapetalae</taxon>
        <taxon>rosids</taxon>
        <taxon>fabids</taxon>
        <taxon>Malpighiales</taxon>
        <taxon>Linaceae</taxon>
        <taxon>Linum</taxon>
    </lineage>
</organism>
<feature type="active site" evidence="6">
    <location>
        <position position="98"/>
    </location>
</feature>
<dbReference type="InterPro" id="IPR034161">
    <property type="entry name" value="Pepsin-like_plant"/>
</dbReference>
<dbReference type="InterPro" id="IPR032861">
    <property type="entry name" value="TAXi_N"/>
</dbReference>
<comment type="similarity">
    <text evidence="1">Belongs to the peptidase A1 family.</text>
</comment>
<proteinExistence type="inferred from homology"/>
<dbReference type="FunFam" id="2.40.70.10:FF:000018">
    <property type="entry name" value="Aspartic proteinase-like protein 2"/>
    <property type="match status" value="1"/>
</dbReference>
<keyword evidence="10" id="KW-1185">Reference proteome</keyword>
<dbReference type="Pfam" id="PF14541">
    <property type="entry name" value="TAXi_C"/>
    <property type="match status" value="1"/>
</dbReference>
<gene>
    <name evidence="9" type="ORF">LTRI10_LOCUS11588</name>
</gene>
<evidence type="ECO:0000313" key="10">
    <source>
        <dbReference type="Proteomes" id="UP001497516"/>
    </source>
</evidence>
<evidence type="ECO:0000256" key="2">
    <source>
        <dbReference type="ARBA" id="ARBA00022670"/>
    </source>
</evidence>
<sequence>MRISTSSWMALLITSAVIFSAAAAAASAVLHLERMIPLNSSVVAVEHHRARDRARHARLFIGLVNFSVYGSADSFYYGIYFTKVKLGTPAKYFNLQIDTGSDLTWLNSKFCPTCPRSSRFGIELNPYEAAASSTSKPISCSDKICAAVAPRNTTRCPRKDQLCSYAMEYMDRATTSGNYVADMFHFESVRSGSETPNASAAILFGVSTYRSGVLAETILAVDGIFGFGKGNLSVLSQLYYRGITPRVFSHCLKGEGTGGGVFVLGEITAPGMVYTPLVPSQPHYSLHLESIAVDGQTVPVDPLAFTPSADRATFIDTGTTLSYLVEEAYDPFVHSVNAAVSKFGTPRMKNGYLCYPISSRLFPPVSLNFAGGASMLLKPEQYLVLYDDGSMWCIGFRKLQGLTILGDLVIKDKIFVYDLVRQRVGWVDYDCSSSMNISVSSEDFFNPKQSSSSSSSRDLLFQLLTIAIVTVILSI</sequence>